<name>A0AAN8ENN2_9EURO</name>
<evidence type="ECO:0000313" key="2">
    <source>
        <dbReference type="EMBL" id="KAK5948808.1"/>
    </source>
</evidence>
<reference evidence="2 3" key="1">
    <citation type="submission" date="2022-12" db="EMBL/GenBank/DDBJ databases">
        <title>Genomic features and morphological characterization of a novel Knufia sp. strain isolated from spacecraft assembly facility.</title>
        <authorList>
            <person name="Teixeira M."/>
            <person name="Chander A.M."/>
            <person name="Stajich J.E."/>
            <person name="Venkateswaran K."/>
        </authorList>
    </citation>
    <scope>NUCLEOTIDE SEQUENCE [LARGE SCALE GENOMIC DNA]</scope>
    <source>
        <strain evidence="2 3">FJI-L2-BK-P2</strain>
    </source>
</reference>
<organism evidence="2 3">
    <name type="scientific">Knufia fluminis</name>
    <dbReference type="NCBI Taxonomy" id="191047"/>
    <lineage>
        <taxon>Eukaryota</taxon>
        <taxon>Fungi</taxon>
        <taxon>Dikarya</taxon>
        <taxon>Ascomycota</taxon>
        <taxon>Pezizomycotina</taxon>
        <taxon>Eurotiomycetes</taxon>
        <taxon>Chaetothyriomycetidae</taxon>
        <taxon>Chaetothyriales</taxon>
        <taxon>Trichomeriaceae</taxon>
        <taxon>Knufia</taxon>
    </lineage>
</organism>
<dbReference type="Proteomes" id="UP001316803">
    <property type="component" value="Unassembled WGS sequence"/>
</dbReference>
<accession>A0AAN8ENN2</accession>
<comment type="caution">
    <text evidence="2">The sequence shown here is derived from an EMBL/GenBank/DDBJ whole genome shotgun (WGS) entry which is preliminary data.</text>
</comment>
<keyword evidence="1" id="KW-0732">Signal</keyword>
<evidence type="ECO:0000313" key="3">
    <source>
        <dbReference type="Proteomes" id="UP001316803"/>
    </source>
</evidence>
<protein>
    <submittedName>
        <fullName evidence="2">Uncharacterized protein</fullName>
    </submittedName>
</protein>
<feature type="chain" id="PRO_5043000374" evidence="1">
    <location>
        <begin position="21"/>
        <end position="168"/>
    </location>
</feature>
<sequence length="168" mass="18212">MYPRSILFATIYLTRMLTTASPLATTNLTGNDLLPRQVDCPPCRDKITGQDIPPKKNCPPSVDINHFNGCMVCESTEPCARDDQKWTSSSGGALEKLRELGKVEKVNVKGMGLCCGSYGVVDVCGECDGGEKEGNGEDDKIEVDERCCLRDGVVWICQGCSEANGLEQ</sequence>
<gene>
    <name evidence="2" type="ORF">OHC33_010232</name>
</gene>
<keyword evidence="3" id="KW-1185">Reference proteome</keyword>
<proteinExistence type="predicted"/>
<feature type="signal peptide" evidence="1">
    <location>
        <begin position="1"/>
        <end position="20"/>
    </location>
</feature>
<dbReference type="AlphaFoldDB" id="A0AAN8ENN2"/>
<dbReference type="EMBL" id="JAKLMC020000043">
    <property type="protein sequence ID" value="KAK5948808.1"/>
    <property type="molecule type" value="Genomic_DNA"/>
</dbReference>
<evidence type="ECO:0000256" key="1">
    <source>
        <dbReference type="SAM" id="SignalP"/>
    </source>
</evidence>